<sequence>MFAATWAKRQFDSKHKKINLEEGDLVYLRLHRGYNLSGLKNPKLSNQHAGPFKILKKIDKLAYRLEIPRTMQIHPVISIAHLEPCPNPKADPYHRPRPTNPPPIMEEPGEWQQFKVEKVLKSRQRRYRRGKTMTEYLIRWKGYGPQHDEWYGEDLLEGCLETLIDFESAKGNAEAVDRLQTRLAALDLEPEAEPQQSSDTKERSLATAASTANTTSKLDMAQAATNEKQSQ</sequence>
<dbReference type="GO" id="GO:0006338">
    <property type="term" value="P:chromatin remodeling"/>
    <property type="evidence" value="ECO:0007669"/>
    <property type="project" value="UniProtKB-ARBA"/>
</dbReference>
<protein>
    <submittedName>
        <fullName evidence="4">Reverse partial</fullName>
    </submittedName>
</protein>
<proteinExistence type="predicted"/>
<dbReference type="EMBL" id="FWEW01001326">
    <property type="protein sequence ID" value="SLM36777.1"/>
    <property type="molecule type" value="Genomic_DNA"/>
</dbReference>
<dbReference type="AlphaFoldDB" id="A0A1W5D0W8"/>
<evidence type="ECO:0000313" key="4">
    <source>
        <dbReference type="EMBL" id="SLM36777.1"/>
    </source>
</evidence>
<dbReference type="Pfam" id="PF24626">
    <property type="entry name" value="SH3_Tf2-1"/>
    <property type="match status" value="1"/>
</dbReference>
<dbReference type="Pfam" id="PF00385">
    <property type="entry name" value="Chromo"/>
    <property type="match status" value="1"/>
</dbReference>
<dbReference type="SUPFAM" id="SSF54160">
    <property type="entry name" value="Chromo domain-like"/>
    <property type="match status" value="1"/>
</dbReference>
<evidence type="ECO:0000256" key="1">
    <source>
        <dbReference type="ARBA" id="ARBA00011353"/>
    </source>
</evidence>
<name>A0A1W5D0W8_9LECA</name>
<evidence type="ECO:0000256" key="2">
    <source>
        <dbReference type="SAM" id="MobiDB-lite"/>
    </source>
</evidence>
<reference evidence="5" key="1">
    <citation type="submission" date="2017-03" db="EMBL/GenBank/DDBJ databases">
        <authorList>
            <person name="Sharma R."/>
            <person name="Thines M."/>
        </authorList>
    </citation>
    <scope>NUCLEOTIDE SEQUENCE [LARGE SCALE GENOMIC DNA]</scope>
</reference>
<organism evidence="4 5">
    <name type="scientific">Lasallia pustulata</name>
    <dbReference type="NCBI Taxonomy" id="136370"/>
    <lineage>
        <taxon>Eukaryota</taxon>
        <taxon>Fungi</taxon>
        <taxon>Dikarya</taxon>
        <taxon>Ascomycota</taxon>
        <taxon>Pezizomycotina</taxon>
        <taxon>Lecanoromycetes</taxon>
        <taxon>OSLEUM clade</taxon>
        <taxon>Umbilicariomycetidae</taxon>
        <taxon>Umbilicariales</taxon>
        <taxon>Umbilicariaceae</taxon>
        <taxon>Lasallia</taxon>
    </lineage>
</organism>
<keyword evidence="5" id="KW-1185">Reference proteome</keyword>
<dbReference type="CDD" id="cd00024">
    <property type="entry name" value="CD_CSD"/>
    <property type="match status" value="1"/>
</dbReference>
<dbReference type="Gene3D" id="2.40.50.40">
    <property type="match status" value="1"/>
</dbReference>
<dbReference type="Proteomes" id="UP000192927">
    <property type="component" value="Unassembled WGS sequence"/>
</dbReference>
<dbReference type="InterPro" id="IPR000953">
    <property type="entry name" value="Chromo/chromo_shadow_dom"/>
</dbReference>
<evidence type="ECO:0000313" key="5">
    <source>
        <dbReference type="Proteomes" id="UP000192927"/>
    </source>
</evidence>
<dbReference type="InterPro" id="IPR016197">
    <property type="entry name" value="Chromo-like_dom_sf"/>
</dbReference>
<dbReference type="InterPro" id="IPR023780">
    <property type="entry name" value="Chromo_domain"/>
</dbReference>
<feature type="domain" description="Chromo" evidence="3">
    <location>
        <begin position="114"/>
        <end position="178"/>
    </location>
</feature>
<feature type="compositionally biased region" description="Low complexity" evidence="2">
    <location>
        <begin position="206"/>
        <end position="216"/>
    </location>
</feature>
<feature type="region of interest" description="Disordered" evidence="2">
    <location>
        <begin position="187"/>
        <end position="231"/>
    </location>
</feature>
<dbReference type="InterPro" id="IPR056924">
    <property type="entry name" value="SH3_Tf2-1"/>
</dbReference>
<comment type="subunit">
    <text evidence="1">Component of the NuA4 histone acetyltransferase complex.</text>
</comment>
<accession>A0A1W5D0W8</accession>
<evidence type="ECO:0000259" key="3">
    <source>
        <dbReference type="PROSITE" id="PS50013"/>
    </source>
</evidence>
<dbReference type="PROSITE" id="PS50013">
    <property type="entry name" value="CHROMO_2"/>
    <property type="match status" value="1"/>
</dbReference>
<dbReference type="SMART" id="SM00298">
    <property type="entry name" value="CHROMO"/>
    <property type="match status" value="1"/>
</dbReference>